<name>A0A3N0E2S4_9ACTN</name>
<dbReference type="InterPro" id="IPR052529">
    <property type="entry name" value="Bact_Transport_Assoc"/>
</dbReference>
<evidence type="ECO:0000256" key="1">
    <source>
        <dbReference type="SAM" id="Phobius"/>
    </source>
</evidence>
<dbReference type="Proteomes" id="UP000269198">
    <property type="component" value="Unassembled WGS sequence"/>
</dbReference>
<keyword evidence="4" id="KW-1185">Reference proteome</keyword>
<keyword evidence="1" id="KW-0472">Membrane</keyword>
<dbReference type="Pfam" id="PF04235">
    <property type="entry name" value="DUF418"/>
    <property type="match status" value="1"/>
</dbReference>
<evidence type="ECO:0000313" key="3">
    <source>
        <dbReference type="EMBL" id="RNL82083.1"/>
    </source>
</evidence>
<feature type="transmembrane region" description="Helical" evidence="1">
    <location>
        <begin position="213"/>
        <end position="237"/>
    </location>
</feature>
<evidence type="ECO:0000259" key="2">
    <source>
        <dbReference type="Pfam" id="PF04235"/>
    </source>
</evidence>
<dbReference type="RefSeq" id="WP_123202995.1">
    <property type="nucleotide sequence ID" value="NZ_RJMB01000026.1"/>
</dbReference>
<reference evidence="3 4" key="1">
    <citation type="submission" date="2018-11" db="EMBL/GenBank/DDBJ databases">
        <title>The genome draft of YIM 96095.</title>
        <authorList>
            <person name="Tang S.-K."/>
            <person name="Chunyu W.-X."/>
            <person name="Feng Y.-Z."/>
        </authorList>
    </citation>
    <scope>NUCLEOTIDE SEQUENCE [LARGE SCALE GENOMIC DNA]</scope>
    <source>
        <strain evidence="3 4">YIM 96095</strain>
    </source>
</reference>
<organism evidence="3 4">
    <name type="scientific">Halostreptopolyspora alba</name>
    <dbReference type="NCBI Taxonomy" id="2487137"/>
    <lineage>
        <taxon>Bacteria</taxon>
        <taxon>Bacillati</taxon>
        <taxon>Actinomycetota</taxon>
        <taxon>Actinomycetes</taxon>
        <taxon>Streptosporangiales</taxon>
        <taxon>Nocardiopsidaceae</taxon>
        <taxon>Halostreptopolyspora</taxon>
    </lineage>
</organism>
<feature type="transmembrane region" description="Helical" evidence="1">
    <location>
        <begin position="320"/>
        <end position="343"/>
    </location>
</feature>
<comment type="caution">
    <text evidence="3">The sequence shown here is derived from an EMBL/GenBank/DDBJ whole genome shotgun (WGS) entry which is preliminary data.</text>
</comment>
<feature type="transmembrane region" description="Helical" evidence="1">
    <location>
        <begin position="249"/>
        <end position="266"/>
    </location>
</feature>
<feature type="domain" description="DUF418" evidence="2">
    <location>
        <begin position="231"/>
        <end position="385"/>
    </location>
</feature>
<dbReference type="PANTHER" id="PTHR30590">
    <property type="entry name" value="INNER MEMBRANE PROTEIN"/>
    <property type="match status" value="1"/>
</dbReference>
<protein>
    <submittedName>
        <fullName evidence="3">DUF418 domain-containing protein</fullName>
    </submittedName>
</protein>
<feature type="transmembrane region" description="Helical" evidence="1">
    <location>
        <begin position="21"/>
        <end position="40"/>
    </location>
</feature>
<sequence length="403" mass="43931">MERPPHTRDRTPAGGRIEGLDIARGVAILGTLGTNIWIFADPQGAFGWLAASTRSPDSAGDVVEAALLFLTNGKFLALLSIMFGVGLELQYQSARRRRQRWPGRYLWRSALLLVEGTLHYLLIFEFDVLMGYALVSVHVAFLVTRSQRVRRWWMIGAGALHVGVIGLGTLAMHTGNMRLSTPGAAATTLYTEGSWAEQVLARLTAFGAFRTEVLILIPLGTVLFLAGVALTRAGAFADSERGATLRSRMIGYGLGIGLPLNLLTSVSGPEWFLVDRYVLPPVVAFGLLGAVVTLTYRWCGPEPGALRRGLTATGRAAMSCYVFQNLVCGALCYGWGLGLAASLSDARPWWVIVAWAAIVALFMTLSVWWLRRFSRGPLELVLHWAYLAPRRSADRRGAGSGER</sequence>
<gene>
    <name evidence="3" type="ORF">EFW17_20145</name>
</gene>
<proteinExistence type="predicted"/>
<feature type="transmembrane region" description="Helical" evidence="1">
    <location>
        <begin position="129"/>
        <end position="145"/>
    </location>
</feature>
<keyword evidence="1" id="KW-1133">Transmembrane helix</keyword>
<accession>A0A3N0E2S4</accession>
<dbReference type="AlphaFoldDB" id="A0A3N0E2S4"/>
<feature type="transmembrane region" description="Helical" evidence="1">
    <location>
        <begin position="65"/>
        <end position="85"/>
    </location>
</feature>
<dbReference type="EMBL" id="RJMB01000026">
    <property type="protein sequence ID" value="RNL82083.1"/>
    <property type="molecule type" value="Genomic_DNA"/>
</dbReference>
<dbReference type="PANTHER" id="PTHR30590:SF2">
    <property type="entry name" value="INNER MEMBRANE PROTEIN"/>
    <property type="match status" value="1"/>
</dbReference>
<feature type="transmembrane region" description="Helical" evidence="1">
    <location>
        <begin position="278"/>
        <end position="299"/>
    </location>
</feature>
<dbReference type="OrthoDB" id="9807744at2"/>
<evidence type="ECO:0000313" key="4">
    <source>
        <dbReference type="Proteomes" id="UP000269198"/>
    </source>
</evidence>
<feature type="transmembrane region" description="Helical" evidence="1">
    <location>
        <begin position="105"/>
        <end position="123"/>
    </location>
</feature>
<dbReference type="InterPro" id="IPR007349">
    <property type="entry name" value="DUF418"/>
</dbReference>
<feature type="transmembrane region" description="Helical" evidence="1">
    <location>
        <begin position="349"/>
        <end position="370"/>
    </location>
</feature>
<keyword evidence="1" id="KW-0812">Transmembrane</keyword>
<feature type="transmembrane region" description="Helical" evidence="1">
    <location>
        <begin position="152"/>
        <end position="172"/>
    </location>
</feature>